<organism evidence="1 2">
    <name type="scientific">Sphingomonas citri</name>
    <dbReference type="NCBI Taxonomy" id="2862499"/>
    <lineage>
        <taxon>Bacteria</taxon>
        <taxon>Pseudomonadati</taxon>
        <taxon>Pseudomonadota</taxon>
        <taxon>Alphaproteobacteria</taxon>
        <taxon>Sphingomonadales</taxon>
        <taxon>Sphingomonadaceae</taxon>
        <taxon>Sphingomonas</taxon>
    </lineage>
</organism>
<proteinExistence type="predicted"/>
<evidence type="ECO:0000313" key="2">
    <source>
        <dbReference type="Proteomes" id="UP000759103"/>
    </source>
</evidence>
<dbReference type="RefSeq" id="WP_219749325.1">
    <property type="nucleotide sequence ID" value="NZ_JAHXZN010000005.1"/>
</dbReference>
<dbReference type="EMBL" id="JAHXZN010000005">
    <property type="protein sequence ID" value="MBW6531946.1"/>
    <property type="molecule type" value="Genomic_DNA"/>
</dbReference>
<accession>A0ABS7BQS0</accession>
<sequence length="55" mass="6410">MTHRYYRQSPHAFILERVESGRPKLNGIVKLQDIPHRVHHFVEIGSVVTVYVMPA</sequence>
<protein>
    <submittedName>
        <fullName evidence="1">Uncharacterized protein</fullName>
    </submittedName>
</protein>
<keyword evidence="2" id="KW-1185">Reference proteome</keyword>
<name>A0ABS7BQS0_9SPHN</name>
<reference evidence="1 2" key="1">
    <citation type="submission" date="2021-07" db="EMBL/GenBank/DDBJ databases">
        <title>Sphingomonas sp.</title>
        <authorList>
            <person name="Feng G."/>
            <person name="Li J."/>
            <person name="Pan M."/>
        </authorList>
    </citation>
    <scope>NUCLEOTIDE SEQUENCE [LARGE SCALE GENOMIC DNA]</scope>
    <source>
        <strain evidence="1 2">RRHST34</strain>
    </source>
</reference>
<gene>
    <name evidence="1" type="ORF">KZ820_14485</name>
</gene>
<dbReference type="Proteomes" id="UP000759103">
    <property type="component" value="Unassembled WGS sequence"/>
</dbReference>
<comment type="caution">
    <text evidence="1">The sequence shown here is derived from an EMBL/GenBank/DDBJ whole genome shotgun (WGS) entry which is preliminary data.</text>
</comment>
<evidence type="ECO:0000313" key="1">
    <source>
        <dbReference type="EMBL" id="MBW6531946.1"/>
    </source>
</evidence>